<keyword evidence="2" id="KW-1185">Reference proteome</keyword>
<evidence type="ECO:0000313" key="2">
    <source>
        <dbReference type="Proteomes" id="UP000054166"/>
    </source>
</evidence>
<reference evidence="1 2" key="1">
    <citation type="submission" date="2014-04" db="EMBL/GenBank/DDBJ databases">
        <authorList>
            <consortium name="DOE Joint Genome Institute"/>
            <person name="Kuo A."/>
            <person name="Tarkka M."/>
            <person name="Buscot F."/>
            <person name="Kohler A."/>
            <person name="Nagy L.G."/>
            <person name="Floudas D."/>
            <person name="Copeland A."/>
            <person name="Barry K.W."/>
            <person name="Cichocki N."/>
            <person name="Veneault-Fourrey C."/>
            <person name="LaButti K."/>
            <person name="Lindquist E.A."/>
            <person name="Lipzen A."/>
            <person name="Lundell T."/>
            <person name="Morin E."/>
            <person name="Murat C."/>
            <person name="Sun H."/>
            <person name="Tunlid A."/>
            <person name="Henrissat B."/>
            <person name="Grigoriev I.V."/>
            <person name="Hibbett D.S."/>
            <person name="Martin F."/>
            <person name="Nordberg H.P."/>
            <person name="Cantor M.N."/>
            <person name="Hua S.X."/>
        </authorList>
    </citation>
    <scope>NUCLEOTIDE SEQUENCE [LARGE SCALE GENOMIC DNA]</scope>
    <source>
        <strain evidence="1 2">F 1598</strain>
    </source>
</reference>
<dbReference type="OrthoDB" id="2790258at2759"/>
<feature type="non-terminal residue" evidence="1">
    <location>
        <position position="1"/>
    </location>
</feature>
<dbReference type="HOGENOM" id="CLU_143229_0_0_1"/>
<sequence>QWDSVYYMLNCLCEIQPVVNYFLTLLENSDLAWYKISPQEWLVMQDIEVVLSVSSTQSATGESHLILSGSIPTFEQFMLKWETIMEDHPNLAWFIKTGLKWVYMYA</sequence>
<accession>A0A0C3FGG3</accession>
<proteinExistence type="predicted"/>
<dbReference type="InParanoid" id="A0A0C3FGG3"/>
<evidence type="ECO:0000313" key="1">
    <source>
        <dbReference type="EMBL" id="KIM83475.1"/>
    </source>
</evidence>
<reference evidence="2" key="2">
    <citation type="submission" date="2015-01" db="EMBL/GenBank/DDBJ databases">
        <title>Evolutionary Origins and Diversification of the Mycorrhizal Mutualists.</title>
        <authorList>
            <consortium name="DOE Joint Genome Institute"/>
            <consortium name="Mycorrhizal Genomics Consortium"/>
            <person name="Kohler A."/>
            <person name="Kuo A."/>
            <person name="Nagy L.G."/>
            <person name="Floudas D."/>
            <person name="Copeland A."/>
            <person name="Barry K.W."/>
            <person name="Cichocki N."/>
            <person name="Veneault-Fourrey C."/>
            <person name="LaButti K."/>
            <person name="Lindquist E.A."/>
            <person name="Lipzen A."/>
            <person name="Lundell T."/>
            <person name="Morin E."/>
            <person name="Murat C."/>
            <person name="Riley R."/>
            <person name="Ohm R."/>
            <person name="Sun H."/>
            <person name="Tunlid A."/>
            <person name="Henrissat B."/>
            <person name="Grigoriev I.V."/>
            <person name="Hibbett D.S."/>
            <person name="Martin F."/>
        </authorList>
    </citation>
    <scope>NUCLEOTIDE SEQUENCE [LARGE SCALE GENOMIC DNA]</scope>
    <source>
        <strain evidence="2">F 1598</strain>
    </source>
</reference>
<dbReference type="Proteomes" id="UP000054166">
    <property type="component" value="Unassembled WGS sequence"/>
</dbReference>
<dbReference type="EMBL" id="KN832990">
    <property type="protein sequence ID" value="KIM83475.1"/>
    <property type="molecule type" value="Genomic_DNA"/>
</dbReference>
<organism evidence="1 2">
    <name type="scientific">Piloderma croceum (strain F 1598)</name>
    <dbReference type="NCBI Taxonomy" id="765440"/>
    <lineage>
        <taxon>Eukaryota</taxon>
        <taxon>Fungi</taxon>
        <taxon>Dikarya</taxon>
        <taxon>Basidiomycota</taxon>
        <taxon>Agaricomycotina</taxon>
        <taxon>Agaricomycetes</taxon>
        <taxon>Agaricomycetidae</taxon>
        <taxon>Atheliales</taxon>
        <taxon>Atheliaceae</taxon>
        <taxon>Piloderma</taxon>
    </lineage>
</organism>
<name>A0A0C3FGG3_PILCF</name>
<dbReference type="AlphaFoldDB" id="A0A0C3FGG3"/>
<gene>
    <name evidence="1" type="ORF">PILCRDRAFT_69331</name>
</gene>
<protein>
    <submittedName>
        <fullName evidence="1">Uncharacterized protein</fullName>
    </submittedName>
</protein>